<dbReference type="CDD" id="cd04301">
    <property type="entry name" value="NAT_SF"/>
    <property type="match status" value="1"/>
</dbReference>
<dbReference type="InterPro" id="IPR000182">
    <property type="entry name" value="GNAT_dom"/>
</dbReference>
<dbReference type="InterPro" id="IPR008948">
    <property type="entry name" value="L-Aspartase-like"/>
</dbReference>
<dbReference type="PANTHER" id="PTHR43814">
    <property type="entry name" value="ARGININOSUCCINATE LYASE"/>
    <property type="match status" value="1"/>
</dbReference>
<keyword evidence="5 8" id="KW-0055">Arginine biosynthesis</keyword>
<dbReference type="GO" id="GO:0016747">
    <property type="term" value="F:acyltransferase activity, transferring groups other than amino-acyl groups"/>
    <property type="evidence" value="ECO:0007669"/>
    <property type="project" value="InterPro"/>
</dbReference>
<evidence type="ECO:0000313" key="11">
    <source>
        <dbReference type="Proteomes" id="UP000245790"/>
    </source>
</evidence>
<dbReference type="EMBL" id="QGGU01000009">
    <property type="protein sequence ID" value="PWK48529.1"/>
    <property type="molecule type" value="Genomic_DNA"/>
</dbReference>
<proteinExistence type="inferred from homology"/>
<dbReference type="AlphaFoldDB" id="A0A316FJ56"/>
<keyword evidence="8" id="KW-0963">Cytoplasm</keyword>
<keyword evidence="7 8" id="KW-0456">Lyase</keyword>
<dbReference type="HAMAP" id="MF_00006">
    <property type="entry name" value="Arg_succ_lyase"/>
    <property type="match status" value="1"/>
</dbReference>
<keyword evidence="6 8" id="KW-0028">Amino-acid biosynthesis</keyword>
<evidence type="ECO:0000256" key="5">
    <source>
        <dbReference type="ARBA" id="ARBA00022571"/>
    </source>
</evidence>
<comment type="subcellular location">
    <subcellularLocation>
        <location evidence="8">Cytoplasm</location>
    </subcellularLocation>
</comment>
<dbReference type="GO" id="GO:0004056">
    <property type="term" value="F:argininosuccinate lyase activity"/>
    <property type="evidence" value="ECO:0007669"/>
    <property type="project" value="UniProtKB-UniRule"/>
</dbReference>
<dbReference type="GO" id="GO:0005829">
    <property type="term" value="C:cytosol"/>
    <property type="evidence" value="ECO:0007669"/>
    <property type="project" value="TreeGrafter"/>
</dbReference>
<dbReference type="FunFam" id="1.10.40.30:FF:000001">
    <property type="entry name" value="Argininosuccinate lyase"/>
    <property type="match status" value="1"/>
</dbReference>
<dbReference type="InterPro" id="IPR000362">
    <property type="entry name" value="Fumarate_lyase_fam"/>
</dbReference>
<dbReference type="UniPathway" id="UPA00068">
    <property type="reaction ID" value="UER00114"/>
</dbReference>
<dbReference type="InterPro" id="IPR022761">
    <property type="entry name" value="Fumarate_lyase_N"/>
</dbReference>
<evidence type="ECO:0000259" key="9">
    <source>
        <dbReference type="PROSITE" id="PS51186"/>
    </source>
</evidence>
<reference evidence="10 11" key="1">
    <citation type="submission" date="2018-05" db="EMBL/GenBank/DDBJ databases">
        <title>Genomic Encyclopedia of Type Strains, Phase IV (KMG-IV): sequencing the most valuable type-strain genomes for metagenomic binning, comparative biology and taxonomic classification.</title>
        <authorList>
            <person name="Goeker M."/>
        </authorList>
    </citation>
    <scope>NUCLEOTIDE SEQUENCE [LARGE SCALE GENOMIC DNA]</scope>
    <source>
        <strain evidence="10 11">DSM 25350</strain>
    </source>
</reference>
<dbReference type="Pfam" id="PF00206">
    <property type="entry name" value="Lyase_1"/>
    <property type="match status" value="1"/>
</dbReference>
<dbReference type="NCBIfam" id="TIGR00838">
    <property type="entry name" value="argH"/>
    <property type="match status" value="1"/>
</dbReference>
<sequence>MWGGRFQTQASELFKSFNDSLPIDYQLVKYDIAGSIAWAKALNSIDIINDFELIQLAKALTDIEQAVENNLDSILSSNAEDIHSWVEQALIQKVGDLGKKLHTGRSRNDQVLTDVKLWCKQAVKKLTRQLKQTHLLLNEKAIVFSDVVMPSYTHLQRAQPITFGFWLNAAAQMIARDIKRLQSLSDLSDECPLGASAIAGTAFHIDRDKLAIDLGFASATQNALDTVSDRDFVLDLLYCSSNSLLHLSRLAEDLIFFNSQEAGFVLLDDSVTSGSSLMPQKKNPDALELIRGKSAEGLALLSQMQIATKSLPLGYNKDLQQDKQLLFQSVQSWQQSLAMFNQVIDTLAVNKTAMRAAVENSFANATELADYLVDKGIPFRDAHDQTGRLVMLAEKKQYYLHQLTLLDFKSVNNAIEEDIFNWLKVEQAISRRQVKGGVGSHAEMSRSALAFQITDATLSDISTIHQLVNFWSAQGENLPRNEEDIGNQLNLFKVVKNELGEIVACGSLYIYDEQLVEIRSLGVKPEYHGQGLGKRLVFALIAAARLLSLKTVFVLTRQPKFFSACDFEYSSIETLPKKILKDCQFCPRKASCDEIAMVYDIG</sequence>
<dbReference type="EC" id="4.3.2.1" evidence="4 8"/>
<comment type="catalytic activity">
    <reaction evidence="1 8">
        <text>2-(N(omega)-L-arginino)succinate = fumarate + L-arginine</text>
        <dbReference type="Rhea" id="RHEA:24020"/>
        <dbReference type="ChEBI" id="CHEBI:29806"/>
        <dbReference type="ChEBI" id="CHEBI:32682"/>
        <dbReference type="ChEBI" id="CHEBI:57472"/>
        <dbReference type="EC" id="4.3.2.1"/>
    </reaction>
</comment>
<dbReference type="PROSITE" id="PS51186">
    <property type="entry name" value="GNAT"/>
    <property type="match status" value="1"/>
</dbReference>
<dbReference type="PRINTS" id="PR00149">
    <property type="entry name" value="FUMRATELYASE"/>
</dbReference>
<dbReference type="Proteomes" id="UP000245790">
    <property type="component" value="Unassembled WGS sequence"/>
</dbReference>
<dbReference type="FunFam" id="1.20.200.10:FF:000015">
    <property type="entry name" value="argininosuccinate lyase isoform X2"/>
    <property type="match status" value="1"/>
</dbReference>
<comment type="similarity">
    <text evidence="8">Belongs to the lyase 1 family. Argininosuccinate lyase subfamily.</text>
</comment>
<dbReference type="GO" id="GO:0042450">
    <property type="term" value="P:L-arginine biosynthetic process via ornithine"/>
    <property type="evidence" value="ECO:0007669"/>
    <property type="project" value="UniProtKB-UniRule"/>
</dbReference>
<name>A0A316FJ56_9GAMM</name>
<dbReference type="Gene3D" id="3.40.630.30">
    <property type="match status" value="1"/>
</dbReference>
<evidence type="ECO:0000256" key="7">
    <source>
        <dbReference type="ARBA" id="ARBA00023239"/>
    </source>
</evidence>
<evidence type="ECO:0000313" key="10">
    <source>
        <dbReference type="EMBL" id="PWK48529.1"/>
    </source>
</evidence>
<gene>
    <name evidence="8" type="primary">argH</name>
    <name evidence="10" type="ORF">C8D97_10980</name>
</gene>
<dbReference type="PANTHER" id="PTHR43814:SF1">
    <property type="entry name" value="ARGININOSUCCINATE LYASE"/>
    <property type="match status" value="1"/>
</dbReference>
<evidence type="ECO:0000256" key="4">
    <source>
        <dbReference type="ARBA" id="ARBA00012338"/>
    </source>
</evidence>
<dbReference type="RefSeq" id="WP_109764201.1">
    <property type="nucleotide sequence ID" value="NZ_QGGU01000009.1"/>
</dbReference>
<dbReference type="Pfam" id="PF14698">
    <property type="entry name" value="ASL_C2"/>
    <property type="match status" value="1"/>
</dbReference>
<evidence type="ECO:0000256" key="6">
    <source>
        <dbReference type="ARBA" id="ARBA00022605"/>
    </source>
</evidence>
<protein>
    <recommendedName>
        <fullName evidence="4 8">Argininosuccinate lyase</fullName>
        <shortName evidence="8">ASAL</shortName>
        <ecNumber evidence="4 8">4.3.2.1</ecNumber>
    </recommendedName>
    <alternativeName>
        <fullName evidence="8">Arginosuccinase</fullName>
    </alternativeName>
</protein>
<evidence type="ECO:0000256" key="1">
    <source>
        <dbReference type="ARBA" id="ARBA00000985"/>
    </source>
</evidence>
<dbReference type="PRINTS" id="PR00145">
    <property type="entry name" value="ARGSUCLYASE"/>
</dbReference>
<dbReference type="PROSITE" id="PS00163">
    <property type="entry name" value="FUMARATE_LYASES"/>
    <property type="match status" value="1"/>
</dbReference>
<comment type="pathway">
    <text evidence="2 8">Amino-acid biosynthesis; L-arginine biosynthesis; L-arginine from L-ornithine and carbamoyl phosphate: step 3/3.</text>
</comment>
<dbReference type="NCBIfam" id="NF008964">
    <property type="entry name" value="PRK12308.1"/>
    <property type="match status" value="1"/>
</dbReference>
<dbReference type="Gene3D" id="1.10.40.30">
    <property type="entry name" value="Fumarase/aspartase (C-terminal domain)"/>
    <property type="match status" value="1"/>
</dbReference>
<dbReference type="InterPro" id="IPR009049">
    <property type="entry name" value="Argininosuccinate_lyase"/>
</dbReference>
<dbReference type="Gene3D" id="1.10.275.10">
    <property type="entry name" value="Fumarase/aspartase (N-terminal domain)"/>
    <property type="match status" value="1"/>
</dbReference>
<accession>A0A316FJ56</accession>
<dbReference type="InterPro" id="IPR016181">
    <property type="entry name" value="Acyl_CoA_acyltransferase"/>
</dbReference>
<comment type="caution">
    <text evidence="10">The sequence shown here is derived from an EMBL/GenBank/DDBJ whole genome shotgun (WGS) entry which is preliminary data.</text>
</comment>
<evidence type="ECO:0000256" key="2">
    <source>
        <dbReference type="ARBA" id="ARBA00004941"/>
    </source>
</evidence>
<dbReference type="InterPro" id="IPR020557">
    <property type="entry name" value="Fumarate_lyase_CS"/>
</dbReference>
<organism evidence="10 11">
    <name type="scientific">Pleionea mediterranea</name>
    <dbReference type="NCBI Taxonomy" id="523701"/>
    <lineage>
        <taxon>Bacteria</taxon>
        <taxon>Pseudomonadati</taxon>
        <taxon>Pseudomonadota</taxon>
        <taxon>Gammaproteobacteria</taxon>
        <taxon>Oceanospirillales</taxon>
        <taxon>Pleioneaceae</taxon>
        <taxon>Pleionea</taxon>
    </lineage>
</organism>
<evidence type="ECO:0000256" key="8">
    <source>
        <dbReference type="HAMAP-Rule" id="MF_00006"/>
    </source>
</evidence>
<dbReference type="Gene3D" id="1.20.200.10">
    <property type="entry name" value="Fumarase/aspartase (Central domain)"/>
    <property type="match status" value="1"/>
</dbReference>
<dbReference type="SUPFAM" id="SSF55729">
    <property type="entry name" value="Acyl-CoA N-acyltransferases (Nat)"/>
    <property type="match status" value="1"/>
</dbReference>
<comment type="similarity">
    <text evidence="3">In the N-terminal section; belongs to the lyase 1 family. Argininosuccinate lyase subfamily.</text>
</comment>
<dbReference type="InterPro" id="IPR024083">
    <property type="entry name" value="Fumarase/histidase_N"/>
</dbReference>
<dbReference type="InterPro" id="IPR029419">
    <property type="entry name" value="Arg_succ_lyase_C"/>
</dbReference>
<feature type="domain" description="N-acetyltransferase" evidence="9">
    <location>
        <begin position="451"/>
        <end position="602"/>
    </location>
</feature>
<dbReference type="OrthoDB" id="9769623at2"/>
<dbReference type="CDD" id="cd01359">
    <property type="entry name" value="Argininosuccinate_lyase"/>
    <property type="match status" value="1"/>
</dbReference>
<evidence type="ECO:0000256" key="3">
    <source>
        <dbReference type="ARBA" id="ARBA00005552"/>
    </source>
</evidence>
<dbReference type="SUPFAM" id="SSF48557">
    <property type="entry name" value="L-aspartase-like"/>
    <property type="match status" value="1"/>
</dbReference>
<keyword evidence="11" id="KW-1185">Reference proteome</keyword>
<dbReference type="Pfam" id="PF00583">
    <property type="entry name" value="Acetyltransf_1"/>
    <property type="match status" value="1"/>
</dbReference>